<dbReference type="CDD" id="cd03108">
    <property type="entry name" value="AdSS"/>
    <property type="match status" value="1"/>
</dbReference>
<dbReference type="PROSITE" id="PS00513">
    <property type="entry name" value="ADENYLOSUCCIN_SYN_2"/>
    <property type="match status" value="1"/>
</dbReference>
<keyword evidence="4 7" id="KW-0658">Purine biosynthesis</keyword>
<dbReference type="EMBL" id="CP104013">
    <property type="protein sequence ID" value="UYP44329.1"/>
    <property type="molecule type" value="Genomic_DNA"/>
</dbReference>
<dbReference type="HAMAP" id="MF_00011">
    <property type="entry name" value="Adenylosucc_synth"/>
    <property type="match status" value="1"/>
</dbReference>
<feature type="binding site" evidence="7">
    <location>
        <begin position="336"/>
        <end position="338"/>
    </location>
    <ligand>
        <name>GTP</name>
        <dbReference type="ChEBI" id="CHEBI:37565"/>
    </ligand>
</feature>
<dbReference type="Gene3D" id="3.90.170.10">
    <property type="entry name" value="Adenylosuccinate Synthetase, subunit A, domain 3"/>
    <property type="match status" value="1"/>
</dbReference>
<keyword evidence="6 7" id="KW-0342">GTP-binding</keyword>
<accession>A0ABY6HP47</accession>
<evidence type="ECO:0000256" key="6">
    <source>
        <dbReference type="ARBA" id="ARBA00023134"/>
    </source>
</evidence>
<keyword evidence="2 7" id="KW-0479">Metal-binding</keyword>
<feature type="binding site" evidence="7">
    <location>
        <position position="145"/>
    </location>
    <ligand>
        <name>IMP</name>
        <dbReference type="ChEBI" id="CHEBI:58053"/>
        <note>ligand shared between dimeric partners</note>
    </ligand>
</feature>
<evidence type="ECO:0000313" key="9">
    <source>
        <dbReference type="EMBL" id="UYP44329.1"/>
    </source>
</evidence>
<keyword evidence="10" id="KW-1185">Reference proteome</keyword>
<dbReference type="InterPro" id="IPR033128">
    <property type="entry name" value="Adenylosuccin_syn_Lys_AS"/>
</dbReference>
<dbReference type="NCBIfam" id="NF002223">
    <property type="entry name" value="PRK01117.1"/>
    <property type="match status" value="1"/>
</dbReference>
<comment type="catalytic activity">
    <reaction evidence="7">
        <text>IMP + L-aspartate + GTP = N(6)-(1,2-dicarboxyethyl)-AMP + GDP + phosphate + 2 H(+)</text>
        <dbReference type="Rhea" id="RHEA:15753"/>
        <dbReference type="ChEBI" id="CHEBI:15378"/>
        <dbReference type="ChEBI" id="CHEBI:29991"/>
        <dbReference type="ChEBI" id="CHEBI:37565"/>
        <dbReference type="ChEBI" id="CHEBI:43474"/>
        <dbReference type="ChEBI" id="CHEBI:57567"/>
        <dbReference type="ChEBI" id="CHEBI:58053"/>
        <dbReference type="ChEBI" id="CHEBI:58189"/>
        <dbReference type="EC" id="6.3.4.4"/>
    </reaction>
</comment>
<evidence type="ECO:0000313" key="10">
    <source>
        <dbReference type="Proteomes" id="UP001208689"/>
    </source>
</evidence>
<comment type="function">
    <text evidence="7">Plays an important role in the de novo pathway of purine nucleotide biosynthesis. Catalyzes the first committed step in the biosynthesis of AMP from IMP.</text>
</comment>
<proteinExistence type="inferred from homology"/>
<dbReference type="NCBIfam" id="TIGR00184">
    <property type="entry name" value="purA"/>
    <property type="match status" value="1"/>
</dbReference>
<sequence>MSNKKNQVIVVSGASWGDEGKGKAVDFLSSKADIVVRFQGGNNAGHTVIVEGKKYKFHLIPSGVIQNKTIVIGNGVVIDPEVLFKEIEMLESEGFHPDLKVADTAHVIFPFHKLLDGLEEDSKGKYAAGTTKRGIGPTYSDKASRYGIRVFDILNEKIFRPKFERLYELKLKMYKVLSDTPKDWELNKEEIFNQYIEFGKRLKPYVIQTAYYLNKAIDEEKYVLFEGAQGALLGIDHGMYPYGTSSITWAGGVPGGAGVGPTRIDYILGVIKAYTSRVGTGPVPTELDGDLAHQIREQGHEYGTTTGRPRRVGWIDLFNLKYTCMLNNYDGLTLTLLDALAGVETLKICTGYRLNGELLDSWPIHSELIEECVPEYIDMPGWAPKSAEEWTKIAEQGYDALPTEIKNYIQKIEDILGRKIVIVSIGPDRKDTIIREEIW</sequence>
<dbReference type="SUPFAM" id="SSF52540">
    <property type="entry name" value="P-loop containing nucleoside triphosphate hydrolases"/>
    <property type="match status" value="1"/>
</dbReference>
<feature type="binding site" description="in other chain" evidence="7">
    <location>
        <position position="308"/>
    </location>
    <ligand>
        <name>IMP</name>
        <dbReference type="ChEBI" id="CHEBI:58053"/>
        <note>ligand shared between dimeric partners</note>
    </ligand>
</feature>
<dbReference type="InterPro" id="IPR042111">
    <property type="entry name" value="Adenylosuccinate_synth_dom3"/>
</dbReference>
<keyword evidence="5 7" id="KW-0460">Magnesium</keyword>
<evidence type="ECO:0000256" key="8">
    <source>
        <dbReference type="PROSITE-ProRule" id="PRU10134"/>
    </source>
</evidence>
<feature type="binding site" evidence="7">
    <location>
        <begin position="17"/>
        <end position="23"/>
    </location>
    <ligand>
        <name>GTP</name>
        <dbReference type="ChEBI" id="CHEBI:37565"/>
    </ligand>
</feature>
<feature type="binding site" evidence="7">
    <location>
        <position position="45"/>
    </location>
    <ligand>
        <name>Mg(2+)</name>
        <dbReference type="ChEBI" id="CHEBI:18420"/>
    </ligand>
</feature>
<keyword evidence="7" id="KW-0963">Cytoplasm</keyword>
<feature type="active site" description="Proton acceptor" evidence="7">
    <location>
        <position position="18"/>
    </location>
</feature>
<evidence type="ECO:0000256" key="7">
    <source>
        <dbReference type="HAMAP-Rule" id="MF_00011"/>
    </source>
</evidence>
<comment type="similarity">
    <text evidence="7">Belongs to the adenylosuccinate synthetase family.</text>
</comment>
<gene>
    <name evidence="7" type="primary">purA</name>
    <name evidence="9" type="ORF">NEF87_000614</name>
</gene>
<dbReference type="PANTHER" id="PTHR11846:SF0">
    <property type="entry name" value="ADENYLOSUCCINATE SYNTHETASE"/>
    <property type="match status" value="1"/>
</dbReference>
<dbReference type="Gene3D" id="3.40.440.10">
    <property type="entry name" value="Adenylosuccinate Synthetase, subunit A, domain 1"/>
    <property type="match status" value="1"/>
</dbReference>
<dbReference type="SMART" id="SM00788">
    <property type="entry name" value="Adenylsucc_synt"/>
    <property type="match status" value="1"/>
</dbReference>
<comment type="cofactor">
    <cofactor evidence="7">
        <name>Mg(2+)</name>
        <dbReference type="ChEBI" id="CHEBI:18420"/>
    </cofactor>
    <text evidence="7">Binds 1 Mg(2+) ion per subunit.</text>
</comment>
<protein>
    <recommendedName>
        <fullName evidence="7">Adenylosuccinate synthetase</fullName>
        <shortName evidence="7">AMPSase</shortName>
        <shortName evidence="7">AdSS</shortName>
        <ecNumber evidence="7">6.3.4.4</ecNumber>
    </recommendedName>
    <alternativeName>
        <fullName evidence="7">IMP--aspartate ligase</fullName>
    </alternativeName>
</protein>
<keyword evidence="3 7" id="KW-0547">Nucleotide-binding</keyword>
<dbReference type="InterPro" id="IPR027417">
    <property type="entry name" value="P-loop_NTPase"/>
</dbReference>
<dbReference type="InterPro" id="IPR001114">
    <property type="entry name" value="Adenylosuccinate_synthetase"/>
</dbReference>
<feature type="binding site" description="in other chain" evidence="7">
    <location>
        <begin position="18"/>
        <end position="21"/>
    </location>
    <ligand>
        <name>IMP</name>
        <dbReference type="ChEBI" id="CHEBI:58053"/>
        <note>ligand shared between dimeric partners</note>
    </ligand>
</feature>
<comment type="subcellular location">
    <subcellularLocation>
        <location evidence="7">Cytoplasm</location>
    </subcellularLocation>
</comment>
<evidence type="ECO:0000256" key="5">
    <source>
        <dbReference type="ARBA" id="ARBA00022842"/>
    </source>
</evidence>
<feature type="active site" evidence="8">
    <location>
        <position position="142"/>
    </location>
</feature>
<name>A0ABY6HP47_9ARCH</name>
<dbReference type="Proteomes" id="UP001208689">
    <property type="component" value="Chromosome"/>
</dbReference>
<feature type="binding site" evidence="7">
    <location>
        <begin position="424"/>
        <end position="426"/>
    </location>
    <ligand>
        <name>GTP</name>
        <dbReference type="ChEBI" id="CHEBI:37565"/>
    </ligand>
</feature>
<feature type="binding site" description="in other chain" evidence="7">
    <location>
        <begin position="43"/>
        <end position="46"/>
    </location>
    <ligand>
        <name>IMP</name>
        <dbReference type="ChEBI" id="CHEBI:58053"/>
        <note>ligand shared between dimeric partners</note>
    </ligand>
</feature>
<evidence type="ECO:0000256" key="4">
    <source>
        <dbReference type="ARBA" id="ARBA00022755"/>
    </source>
</evidence>
<feature type="binding site" evidence="7">
    <location>
        <begin position="45"/>
        <end position="47"/>
    </location>
    <ligand>
        <name>GTP</name>
        <dbReference type="ChEBI" id="CHEBI:37565"/>
    </ligand>
</feature>
<reference evidence="9" key="1">
    <citation type="submission" date="2022-09" db="EMBL/GenBank/DDBJ databases">
        <title>Actin cytoskeleton and complex cell architecture in an #Asgard archaeon.</title>
        <authorList>
            <person name="Ponce Toledo R.I."/>
            <person name="Schleper C."/>
            <person name="Rodrigues Oliveira T."/>
            <person name="Wollweber F."/>
            <person name="Xu J."/>
            <person name="Rittmann S."/>
            <person name="Klingl A."/>
            <person name="Pilhofer M."/>
        </authorList>
    </citation>
    <scope>NUCLEOTIDE SEQUENCE</scope>
    <source>
        <strain evidence="9">B-35</strain>
    </source>
</reference>
<feature type="binding site" description="in other chain" evidence="7">
    <location>
        <position position="131"/>
    </location>
    <ligand>
        <name>IMP</name>
        <dbReference type="ChEBI" id="CHEBI:58053"/>
        <note>ligand shared between dimeric partners</note>
    </ligand>
</feature>
<dbReference type="InterPro" id="IPR042109">
    <property type="entry name" value="Adenylosuccinate_synth_dom1"/>
</dbReference>
<dbReference type="Gene3D" id="1.10.300.10">
    <property type="entry name" value="Adenylosuccinate Synthetase, subunit A, domain 2"/>
    <property type="match status" value="1"/>
</dbReference>
<dbReference type="GO" id="GO:0004019">
    <property type="term" value="F:adenylosuccinate synthase activity"/>
    <property type="evidence" value="ECO:0007669"/>
    <property type="project" value="UniProtKB-EC"/>
</dbReference>
<evidence type="ECO:0000256" key="3">
    <source>
        <dbReference type="ARBA" id="ARBA00022741"/>
    </source>
</evidence>
<feature type="binding site" evidence="7">
    <location>
        <begin position="304"/>
        <end position="310"/>
    </location>
    <ligand>
        <name>substrate</name>
    </ligand>
</feature>
<dbReference type="PANTHER" id="PTHR11846">
    <property type="entry name" value="ADENYLOSUCCINATE SYNTHETASE"/>
    <property type="match status" value="1"/>
</dbReference>
<feature type="active site" description="Proton donor" evidence="7">
    <location>
        <position position="46"/>
    </location>
</feature>
<dbReference type="InterPro" id="IPR042110">
    <property type="entry name" value="Adenylosuccinate_synth_dom2"/>
</dbReference>
<evidence type="ECO:0000256" key="2">
    <source>
        <dbReference type="ARBA" id="ARBA00022723"/>
    </source>
</evidence>
<comment type="pathway">
    <text evidence="7">Purine metabolism; AMP biosynthesis via de novo pathway; AMP from IMP: step 1/2.</text>
</comment>
<organism evidence="9 10">
    <name type="scientific">Candidatus Lokiarchaeum ossiferum</name>
    <dbReference type="NCBI Taxonomy" id="2951803"/>
    <lineage>
        <taxon>Archaea</taxon>
        <taxon>Promethearchaeati</taxon>
        <taxon>Promethearchaeota</taxon>
        <taxon>Promethearchaeia</taxon>
        <taxon>Promethearchaeales</taxon>
        <taxon>Promethearchaeaceae</taxon>
        <taxon>Candidatus Lokiarchaeum</taxon>
    </lineage>
</organism>
<dbReference type="Pfam" id="PF00709">
    <property type="entry name" value="Adenylsucc_synt"/>
    <property type="match status" value="1"/>
</dbReference>
<feature type="binding site" evidence="7">
    <location>
        <position position="18"/>
    </location>
    <ligand>
        <name>Mg(2+)</name>
        <dbReference type="ChEBI" id="CHEBI:18420"/>
    </ligand>
</feature>
<keyword evidence="1 7" id="KW-0436">Ligase</keyword>
<feature type="binding site" description="in other chain" evidence="7">
    <location>
        <position position="229"/>
    </location>
    <ligand>
        <name>IMP</name>
        <dbReference type="ChEBI" id="CHEBI:58053"/>
        <note>ligand shared between dimeric partners</note>
    </ligand>
</feature>
<evidence type="ECO:0000256" key="1">
    <source>
        <dbReference type="ARBA" id="ARBA00022598"/>
    </source>
</evidence>
<feature type="binding site" description="in other chain" evidence="7">
    <location>
        <position position="244"/>
    </location>
    <ligand>
        <name>IMP</name>
        <dbReference type="ChEBI" id="CHEBI:58053"/>
        <note>ligand shared between dimeric partners</note>
    </ligand>
</feature>
<dbReference type="EC" id="6.3.4.4" evidence="7"/>
<comment type="subunit">
    <text evidence="7">Homodimer.</text>
</comment>
<feature type="binding site" evidence="7">
    <location>
        <position position="310"/>
    </location>
    <ligand>
        <name>GTP</name>
        <dbReference type="ChEBI" id="CHEBI:37565"/>
    </ligand>
</feature>